<organism evidence="1 2">
    <name type="scientific">Staphylococcus equorum</name>
    <dbReference type="NCBI Taxonomy" id="246432"/>
    <lineage>
        <taxon>Bacteria</taxon>
        <taxon>Bacillati</taxon>
        <taxon>Bacillota</taxon>
        <taxon>Bacilli</taxon>
        <taxon>Bacillales</taxon>
        <taxon>Staphylococcaceae</taxon>
        <taxon>Staphylococcus</taxon>
    </lineage>
</organism>
<protein>
    <submittedName>
        <fullName evidence="1">Uncharacterized protein</fullName>
    </submittedName>
</protein>
<reference evidence="2" key="1">
    <citation type="submission" date="2015-11" db="EMBL/GenBank/DDBJ databases">
        <title>Genomic diversity of Staphylococcus saprophyticus strains from urinary tract infections, animal surfaces, and fermented foods.</title>
        <authorList>
            <person name="Wolfe B.E."/>
        </authorList>
    </citation>
    <scope>NUCLEOTIDE SEQUENCE [LARGE SCALE GENOMIC DNA]</scope>
    <source>
        <strain evidence="2">738_7</strain>
    </source>
</reference>
<evidence type="ECO:0000313" key="2">
    <source>
        <dbReference type="Proteomes" id="UP000095464"/>
    </source>
</evidence>
<comment type="caution">
    <text evidence="1">The sequence shown here is derived from an EMBL/GenBank/DDBJ whole genome shotgun (WGS) entry which is preliminary data.</text>
</comment>
<name>A0AAP7LV19_9STAP</name>
<proteinExistence type="predicted"/>
<dbReference type="EMBL" id="LNPX01000001">
    <property type="protein sequence ID" value="OEK59101.1"/>
    <property type="molecule type" value="Genomic_DNA"/>
</dbReference>
<dbReference type="RefSeq" id="WP_069854227.1">
    <property type="nucleotide sequence ID" value="NZ_LNPX01000001.1"/>
</dbReference>
<dbReference type="AlphaFoldDB" id="A0AAP7LV19"/>
<sequence>MAYMDNLVMDNEELTFYTVEGKITCFTDSLQIYYDYETLCDDWLNTGLHESEDGYRTGEGKEEDRDEYYDYFKGIWFDCW</sequence>
<gene>
    <name evidence="1" type="ORF">ASS94_00105</name>
</gene>
<accession>A0AAP7LV19</accession>
<evidence type="ECO:0000313" key="1">
    <source>
        <dbReference type="EMBL" id="OEK59101.1"/>
    </source>
</evidence>
<dbReference type="Proteomes" id="UP000095464">
    <property type="component" value="Unassembled WGS sequence"/>
</dbReference>